<evidence type="ECO:0000256" key="2">
    <source>
        <dbReference type="ARBA" id="ARBA00010671"/>
    </source>
</evidence>
<evidence type="ECO:0000313" key="9">
    <source>
        <dbReference type="Proteomes" id="UP000593626"/>
    </source>
</evidence>
<keyword evidence="3" id="KW-0210">Decarboxylase</keyword>
<dbReference type="KEGG" id="mcui:G8O30_13840"/>
<dbReference type="InterPro" id="IPR052357">
    <property type="entry name" value="Orn_Lys_Arg_decarboxylase-I"/>
</dbReference>
<evidence type="ECO:0000259" key="7">
    <source>
        <dbReference type="Pfam" id="PF03711"/>
    </source>
</evidence>
<dbReference type="AlphaFoldDB" id="A0A7S8CDF1"/>
<comment type="similarity">
    <text evidence="2">Belongs to the Orn/Lys/Arg decarboxylase class-I family.</text>
</comment>
<dbReference type="InterPro" id="IPR015424">
    <property type="entry name" value="PyrdxlP-dep_Trfase"/>
</dbReference>
<keyword evidence="8" id="KW-0808">Transferase</keyword>
<feature type="domain" description="Orn/Lys/Arg decarboxylase C-terminal" evidence="7">
    <location>
        <begin position="391"/>
        <end position="440"/>
    </location>
</feature>
<dbReference type="RefSeq" id="WP_239672636.1">
    <property type="nucleotide sequence ID" value="NZ_CP049742.1"/>
</dbReference>
<sequence>MRYPISTSLQNHHHKNPISFHVPGHKYGLVGGVKTESRDTLLKYDVTELTGLDDFHSPTDAINESIKRLEKIYSSKGSYYLVNGSTVGNLAMILATCRAGDKIIVPRNAHKSVINAVELADAQPIFVQPERDIETGTYVGISVEMIKEVRRTFDVSACLLTYPSYYGQIFDIKAVIDYCHDHNMVVLVDEAHGAHLLLNELFPPSALALGADIVVQSAHKTLPSLTMTSWLHVGSSRVNIVELERYLSMLQSSSPSYLFLQSLENAMEFVYDYTEKKEYVEHFFNGRKIFLNNLQQTTQLTFVEMDDPLKIYVQLNGYSGYELQSILEQVGIFGELGDAKGVLWILPLQWSATYLEECIGRVKLLKPKNEENIMEERKNIIDFPSVSTIPYTYKDLKKLEIQISPIDKALGSVVAEPLIPYPPGIPLVQRGERLTEEIGEEIQSLIKSGVHVQGITSTKHVKVFSTI</sequence>
<reference evidence="8 9" key="1">
    <citation type="submission" date="2019-07" db="EMBL/GenBank/DDBJ databases">
        <title>Genome sequence of 2 isolates from Red Sea Mangroves.</title>
        <authorList>
            <person name="Sefrji F."/>
            <person name="Michoud G."/>
            <person name="Merlino G."/>
            <person name="Daffonchio D."/>
        </authorList>
    </citation>
    <scope>NUCLEOTIDE SEQUENCE [LARGE SCALE GENOMIC DNA]</scope>
    <source>
        <strain evidence="8 9">R1DC41</strain>
    </source>
</reference>
<protein>
    <submittedName>
        <fullName evidence="8">Aminotransferase class V-fold PLP-dependent enzyme</fullName>
    </submittedName>
</protein>
<feature type="domain" description="Orn/Lys/Arg decarboxylases family 1 pyridoxal-P attachment site" evidence="6">
    <location>
        <begin position="4"/>
        <end position="300"/>
    </location>
</feature>
<dbReference type="SUPFAM" id="SSF53383">
    <property type="entry name" value="PLP-dependent transferases"/>
    <property type="match status" value="1"/>
</dbReference>
<dbReference type="Gene3D" id="3.40.640.10">
    <property type="entry name" value="Type I PLP-dependent aspartate aminotransferase-like (Major domain)"/>
    <property type="match status" value="1"/>
</dbReference>
<dbReference type="InterPro" id="IPR036633">
    <property type="entry name" value="Prn/Lys/Arg_de-COase_C_sf"/>
</dbReference>
<keyword evidence="8" id="KW-0032">Aminotransferase</keyword>
<keyword evidence="9" id="KW-1185">Reference proteome</keyword>
<dbReference type="Pfam" id="PF03711">
    <property type="entry name" value="OKR_DC_1_C"/>
    <property type="match status" value="1"/>
</dbReference>
<evidence type="ECO:0000256" key="5">
    <source>
        <dbReference type="ARBA" id="ARBA00023239"/>
    </source>
</evidence>
<dbReference type="SUPFAM" id="SSF55904">
    <property type="entry name" value="Ornithine decarboxylase C-terminal domain"/>
    <property type="match status" value="1"/>
</dbReference>
<comment type="cofactor">
    <cofactor evidence="1">
        <name>pyridoxal 5'-phosphate</name>
        <dbReference type="ChEBI" id="CHEBI:597326"/>
    </cofactor>
</comment>
<dbReference type="GO" id="GO:0016831">
    <property type="term" value="F:carboxy-lyase activity"/>
    <property type="evidence" value="ECO:0007669"/>
    <property type="project" value="UniProtKB-KW"/>
</dbReference>
<evidence type="ECO:0000256" key="3">
    <source>
        <dbReference type="ARBA" id="ARBA00022793"/>
    </source>
</evidence>
<evidence type="ECO:0000256" key="4">
    <source>
        <dbReference type="ARBA" id="ARBA00022898"/>
    </source>
</evidence>
<dbReference type="InterPro" id="IPR008286">
    <property type="entry name" value="Prn/Lys/Arg_de-COase_C"/>
</dbReference>
<keyword evidence="5" id="KW-0456">Lyase</keyword>
<dbReference type="EMBL" id="CP049742">
    <property type="protein sequence ID" value="QPC47955.1"/>
    <property type="molecule type" value="Genomic_DNA"/>
</dbReference>
<dbReference type="PANTHER" id="PTHR43277:SF3">
    <property type="entry name" value="DECARBOXYLASE, PUTATIVE-RELATED"/>
    <property type="match status" value="1"/>
</dbReference>
<dbReference type="Pfam" id="PF01276">
    <property type="entry name" value="OKR_DC_1"/>
    <property type="match status" value="1"/>
</dbReference>
<evidence type="ECO:0000313" key="8">
    <source>
        <dbReference type="EMBL" id="QPC47955.1"/>
    </source>
</evidence>
<gene>
    <name evidence="8" type="ORF">G8O30_13840</name>
</gene>
<keyword evidence="4" id="KW-0663">Pyridoxal phosphate</keyword>
<proteinExistence type="inferred from homology"/>
<name>A0A7S8CDF1_9BACI</name>
<dbReference type="InterPro" id="IPR000310">
    <property type="entry name" value="Orn/Lys/Arg_deCO2ase_major_dom"/>
</dbReference>
<evidence type="ECO:0000256" key="1">
    <source>
        <dbReference type="ARBA" id="ARBA00001933"/>
    </source>
</evidence>
<dbReference type="GO" id="GO:0008483">
    <property type="term" value="F:transaminase activity"/>
    <property type="evidence" value="ECO:0007669"/>
    <property type="project" value="UniProtKB-KW"/>
</dbReference>
<dbReference type="InterPro" id="IPR015421">
    <property type="entry name" value="PyrdxlP-dep_Trfase_major"/>
</dbReference>
<dbReference type="PANTHER" id="PTHR43277">
    <property type="entry name" value="ARGININE DECARBOXYLASE"/>
    <property type="match status" value="1"/>
</dbReference>
<organism evidence="8 9">
    <name type="scientific">Mangrovibacillus cuniculi</name>
    <dbReference type="NCBI Taxonomy" id="2593652"/>
    <lineage>
        <taxon>Bacteria</taxon>
        <taxon>Bacillati</taxon>
        <taxon>Bacillota</taxon>
        <taxon>Bacilli</taxon>
        <taxon>Bacillales</taxon>
        <taxon>Bacillaceae</taxon>
        <taxon>Mangrovibacillus</taxon>
    </lineage>
</organism>
<dbReference type="Gene3D" id="3.90.105.10">
    <property type="entry name" value="Molybdopterin biosynthesis moea protein, domain 2"/>
    <property type="match status" value="1"/>
</dbReference>
<evidence type="ECO:0000259" key="6">
    <source>
        <dbReference type="Pfam" id="PF01276"/>
    </source>
</evidence>
<accession>A0A7S8CDF1</accession>
<dbReference type="Proteomes" id="UP000593626">
    <property type="component" value="Chromosome"/>
</dbReference>